<dbReference type="OrthoDB" id="9832843at2"/>
<dbReference type="GeneID" id="98672632"/>
<dbReference type="PROSITE" id="PS51257">
    <property type="entry name" value="PROKAR_LIPOPROTEIN"/>
    <property type="match status" value="1"/>
</dbReference>
<dbReference type="EMBL" id="AP019736">
    <property type="protein sequence ID" value="BBL06019.1"/>
    <property type="molecule type" value="Genomic_DNA"/>
</dbReference>
<protein>
    <submittedName>
        <fullName evidence="2">Uncharacterized protein</fullName>
    </submittedName>
</protein>
<dbReference type="RefSeq" id="WP_141427875.1">
    <property type="nucleotide sequence ID" value="NZ_AP019736.1"/>
</dbReference>
<keyword evidence="1" id="KW-0732">Signal</keyword>
<feature type="signal peptide" evidence="1">
    <location>
        <begin position="1"/>
        <end position="24"/>
    </location>
</feature>
<dbReference type="KEGG" id="ada:A5CPEGH6_06570"/>
<evidence type="ECO:0000256" key="1">
    <source>
        <dbReference type="SAM" id="SignalP"/>
    </source>
</evidence>
<feature type="chain" id="PRO_5021499166" evidence="1">
    <location>
        <begin position="25"/>
        <end position="157"/>
    </location>
</feature>
<accession>A0A4Y1X0G6</accession>
<dbReference type="AlphaFoldDB" id="A0A4Y1X0G6"/>
<proteinExistence type="predicted"/>
<evidence type="ECO:0000313" key="2">
    <source>
        <dbReference type="EMBL" id="BBL06019.1"/>
    </source>
</evidence>
<name>A0A4Y1X0G6_9BACT</name>
<evidence type="ECO:0000313" key="3">
    <source>
        <dbReference type="Proteomes" id="UP000319374"/>
    </source>
</evidence>
<keyword evidence="3" id="KW-1185">Reference proteome</keyword>
<reference evidence="3" key="1">
    <citation type="submission" date="2019-06" db="EMBL/GenBank/DDBJ databases">
        <title>Alistipes onderdonkii subsp. vulgaris subsp. nov., Alistipes dispar sp. nov. and Alistipes communis sp. nov., isolated from human faeces, and creation of Alistipes onderdonkii subsp. onderdonkii subsp. nov.</title>
        <authorList>
            <person name="Sakamoto M."/>
            <person name="Ikeyama N."/>
            <person name="Ogata Y."/>
            <person name="Suda W."/>
            <person name="Iino T."/>
            <person name="Hattori M."/>
            <person name="Ohkuma M."/>
        </authorList>
    </citation>
    <scope>NUCLEOTIDE SEQUENCE [LARGE SCALE GENOMIC DNA]</scope>
    <source>
        <strain evidence="3">5CPEGH6</strain>
    </source>
</reference>
<sequence length="157" mass="17370">MLKKLSLLFAAFVLGAVISLAIQACGNESKIESGNDVTTGDIPSSGNDSDASCNCTPCNCAWSSQKFSSQIIYDENGLESTHIEYEYDNIGRVISVKNVNYVNISGKRFLSSEIETDYTYADSDNIRYGTTTYVYYDESGTITNQIKTTEKIILYKQ</sequence>
<dbReference type="Proteomes" id="UP000319374">
    <property type="component" value="Chromosome"/>
</dbReference>
<gene>
    <name evidence="2" type="ORF">A5CPEGH6_06570</name>
</gene>
<organism evidence="2 3">
    <name type="scientific">Alistipes dispar</name>
    <dbReference type="NCBI Taxonomy" id="2585119"/>
    <lineage>
        <taxon>Bacteria</taxon>
        <taxon>Pseudomonadati</taxon>
        <taxon>Bacteroidota</taxon>
        <taxon>Bacteroidia</taxon>
        <taxon>Bacteroidales</taxon>
        <taxon>Rikenellaceae</taxon>
        <taxon>Alistipes</taxon>
    </lineage>
</organism>